<dbReference type="InterPro" id="IPR019775">
    <property type="entry name" value="WD40_repeat_CS"/>
</dbReference>
<dbReference type="Gene3D" id="2.130.10.10">
    <property type="entry name" value="YVTN repeat-like/Quinoprotein amine dehydrogenase"/>
    <property type="match status" value="1"/>
</dbReference>
<dbReference type="GO" id="GO:0004674">
    <property type="term" value="F:protein serine/threonine kinase activity"/>
    <property type="evidence" value="ECO:0007669"/>
    <property type="project" value="UniProtKB-KW"/>
</dbReference>
<dbReference type="GO" id="GO:0006886">
    <property type="term" value="P:intracellular protein transport"/>
    <property type="evidence" value="ECO:0007669"/>
    <property type="project" value="TreeGrafter"/>
</dbReference>
<accession>X6MU66</accession>
<sequence length="137" mass="15951">MFDAFRSSSKLINTFTGHTSRVNSIDYSIFDDCQFICSGSSDNTVRVWDVDNNKQIQSFNGHSNDVLCEIFHHIIIIIIIKMSFVLHHMTKPFRFGISNIIRNYKYSMDTLVMFVELNFHHLMVVDICVLDLVIKQL</sequence>
<dbReference type="PANTHER" id="PTHR19876">
    <property type="entry name" value="COATOMER"/>
    <property type="match status" value="1"/>
</dbReference>
<dbReference type="PROSITE" id="PS50082">
    <property type="entry name" value="WD_REPEATS_2"/>
    <property type="match status" value="1"/>
</dbReference>
<dbReference type="GO" id="GO:0006888">
    <property type="term" value="P:endoplasmic reticulum to Golgi vesicle-mediated transport"/>
    <property type="evidence" value="ECO:0007669"/>
    <property type="project" value="TreeGrafter"/>
</dbReference>
<keyword evidence="5" id="KW-1185">Reference proteome</keyword>
<dbReference type="PROSITE" id="PS00678">
    <property type="entry name" value="WD_REPEATS_1"/>
    <property type="match status" value="1"/>
</dbReference>
<dbReference type="AlphaFoldDB" id="X6MU66"/>
<organism evidence="4 5">
    <name type="scientific">Reticulomyxa filosa</name>
    <dbReference type="NCBI Taxonomy" id="46433"/>
    <lineage>
        <taxon>Eukaryota</taxon>
        <taxon>Sar</taxon>
        <taxon>Rhizaria</taxon>
        <taxon>Retaria</taxon>
        <taxon>Foraminifera</taxon>
        <taxon>Monothalamids</taxon>
        <taxon>Reticulomyxidae</taxon>
        <taxon>Reticulomyxa</taxon>
    </lineage>
</organism>
<keyword evidence="4" id="KW-0808">Transferase</keyword>
<keyword evidence="2" id="KW-0677">Repeat</keyword>
<dbReference type="InterPro" id="IPR036322">
    <property type="entry name" value="WD40_repeat_dom_sf"/>
</dbReference>
<dbReference type="InterPro" id="IPR050844">
    <property type="entry name" value="Coatomer_complex_subunit"/>
</dbReference>
<keyword evidence="4" id="KW-0723">Serine/threonine-protein kinase</keyword>
<gene>
    <name evidence="4" type="ORF">RFI_20674</name>
</gene>
<reference evidence="4 5" key="1">
    <citation type="journal article" date="2013" name="Curr. Biol.">
        <title>The Genome of the Foraminiferan Reticulomyxa filosa.</title>
        <authorList>
            <person name="Glockner G."/>
            <person name="Hulsmann N."/>
            <person name="Schleicher M."/>
            <person name="Noegel A.A."/>
            <person name="Eichinger L."/>
            <person name="Gallinger C."/>
            <person name="Pawlowski J."/>
            <person name="Sierra R."/>
            <person name="Euteneuer U."/>
            <person name="Pillet L."/>
            <person name="Moustafa A."/>
            <person name="Platzer M."/>
            <person name="Groth M."/>
            <person name="Szafranski K."/>
            <person name="Schliwa M."/>
        </authorList>
    </citation>
    <scope>NUCLEOTIDE SEQUENCE [LARGE SCALE GENOMIC DNA]</scope>
</reference>
<dbReference type="PROSITE" id="PS50294">
    <property type="entry name" value="WD_REPEATS_REGION"/>
    <property type="match status" value="1"/>
</dbReference>
<evidence type="ECO:0000313" key="4">
    <source>
        <dbReference type="EMBL" id="ETO16665.1"/>
    </source>
</evidence>
<dbReference type="PANTHER" id="PTHR19876:SF2">
    <property type="entry name" value="COATOMER SUBUNIT BETA"/>
    <property type="match status" value="1"/>
</dbReference>
<dbReference type="GO" id="GO:0030126">
    <property type="term" value="C:COPI vesicle coat"/>
    <property type="evidence" value="ECO:0007669"/>
    <property type="project" value="TreeGrafter"/>
</dbReference>
<dbReference type="InterPro" id="IPR001680">
    <property type="entry name" value="WD40_rpt"/>
</dbReference>
<dbReference type="EMBL" id="ASPP01017970">
    <property type="protein sequence ID" value="ETO16665.1"/>
    <property type="molecule type" value="Genomic_DNA"/>
</dbReference>
<dbReference type="InterPro" id="IPR015943">
    <property type="entry name" value="WD40/YVTN_repeat-like_dom_sf"/>
</dbReference>
<protein>
    <submittedName>
        <fullName evidence="4">Serine/Threonine protein kinase</fullName>
    </submittedName>
</protein>
<dbReference type="Pfam" id="PF00400">
    <property type="entry name" value="WD40"/>
    <property type="match status" value="1"/>
</dbReference>
<proteinExistence type="predicted"/>
<feature type="repeat" description="WD" evidence="3">
    <location>
        <begin position="15"/>
        <end position="58"/>
    </location>
</feature>
<evidence type="ECO:0000256" key="1">
    <source>
        <dbReference type="ARBA" id="ARBA00022574"/>
    </source>
</evidence>
<keyword evidence="1 3" id="KW-0853">WD repeat</keyword>
<dbReference type="GO" id="GO:0006891">
    <property type="term" value="P:intra-Golgi vesicle-mediated transport"/>
    <property type="evidence" value="ECO:0007669"/>
    <property type="project" value="TreeGrafter"/>
</dbReference>
<name>X6MU66_RETFI</name>
<dbReference type="Proteomes" id="UP000023152">
    <property type="component" value="Unassembled WGS sequence"/>
</dbReference>
<dbReference type="GO" id="GO:0006890">
    <property type="term" value="P:retrograde vesicle-mediated transport, Golgi to endoplasmic reticulum"/>
    <property type="evidence" value="ECO:0007669"/>
    <property type="project" value="TreeGrafter"/>
</dbReference>
<feature type="non-terminal residue" evidence="4">
    <location>
        <position position="137"/>
    </location>
</feature>
<evidence type="ECO:0000313" key="5">
    <source>
        <dbReference type="Proteomes" id="UP000023152"/>
    </source>
</evidence>
<dbReference type="SUPFAM" id="SSF50978">
    <property type="entry name" value="WD40 repeat-like"/>
    <property type="match status" value="1"/>
</dbReference>
<dbReference type="SMART" id="SM00320">
    <property type="entry name" value="WD40"/>
    <property type="match status" value="1"/>
</dbReference>
<evidence type="ECO:0000256" key="2">
    <source>
        <dbReference type="ARBA" id="ARBA00022737"/>
    </source>
</evidence>
<evidence type="ECO:0000256" key="3">
    <source>
        <dbReference type="PROSITE-ProRule" id="PRU00221"/>
    </source>
</evidence>
<keyword evidence="4" id="KW-0418">Kinase</keyword>
<comment type="caution">
    <text evidence="4">The sequence shown here is derived from an EMBL/GenBank/DDBJ whole genome shotgun (WGS) entry which is preliminary data.</text>
</comment>